<gene>
    <name evidence="1" type="ORF">A1O5_07351</name>
</gene>
<dbReference type="Proteomes" id="UP000019471">
    <property type="component" value="Unassembled WGS sequence"/>
</dbReference>
<organism evidence="1 2">
    <name type="scientific">Cladophialophora psammophila CBS 110553</name>
    <dbReference type="NCBI Taxonomy" id="1182543"/>
    <lineage>
        <taxon>Eukaryota</taxon>
        <taxon>Fungi</taxon>
        <taxon>Dikarya</taxon>
        <taxon>Ascomycota</taxon>
        <taxon>Pezizomycotina</taxon>
        <taxon>Eurotiomycetes</taxon>
        <taxon>Chaetothyriomycetidae</taxon>
        <taxon>Chaetothyriales</taxon>
        <taxon>Herpotrichiellaceae</taxon>
        <taxon>Cladophialophora</taxon>
    </lineage>
</organism>
<protein>
    <submittedName>
        <fullName evidence="1">Uncharacterized protein</fullName>
    </submittedName>
</protein>
<evidence type="ECO:0000313" key="1">
    <source>
        <dbReference type="EMBL" id="EXJ69315.1"/>
    </source>
</evidence>
<sequence length="74" mass="7704">MTCTLEHPTLGKIQGNANSGVTQFLNVKYAALSHRFGCPVLYEGAGSSGVIDATKIGPAAIAGKNSCYEEFALI</sequence>
<proteinExistence type="predicted"/>
<dbReference type="Gene3D" id="3.40.50.1820">
    <property type="entry name" value="alpha/beta hydrolase"/>
    <property type="match status" value="1"/>
</dbReference>
<dbReference type="InterPro" id="IPR029058">
    <property type="entry name" value="AB_hydrolase_fold"/>
</dbReference>
<dbReference type="STRING" id="1182543.W9WW78"/>
<comment type="caution">
    <text evidence="1">The sequence shown here is derived from an EMBL/GenBank/DDBJ whole genome shotgun (WGS) entry which is preliminary data.</text>
</comment>
<dbReference type="EMBL" id="AMGX01000011">
    <property type="protein sequence ID" value="EXJ69315.1"/>
    <property type="molecule type" value="Genomic_DNA"/>
</dbReference>
<accession>W9WW78</accession>
<dbReference type="GeneID" id="19192057"/>
<dbReference type="RefSeq" id="XP_007746130.1">
    <property type="nucleotide sequence ID" value="XM_007747940.1"/>
</dbReference>
<evidence type="ECO:0000313" key="2">
    <source>
        <dbReference type="Proteomes" id="UP000019471"/>
    </source>
</evidence>
<dbReference type="HOGENOM" id="CLU_2687632_0_0_1"/>
<reference evidence="1 2" key="1">
    <citation type="submission" date="2013-03" db="EMBL/GenBank/DDBJ databases">
        <title>The Genome Sequence of Cladophialophora psammophila CBS 110553.</title>
        <authorList>
            <consortium name="The Broad Institute Genomics Platform"/>
            <person name="Cuomo C."/>
            <person name="de Hoog S."/>
            <person name="Gorbushina A."/>
            <person name="Walker B."/>
            <person name="Young S.K."/>
            <person name="Zeng Q."/>
            <person name="Gargeya S."/>
            <person name="Fitzgerald M."/>
            <person name="Haas B."/>
            <person name="Abouelleil A."/>
            <person name="Allen A.W."/>
            <person name="Alvarado L."/>
            <person name="Arachchi H.M."/>
            <person name="Berlin A.M."/>
            <person name="Chapman S.B."/>
            <person name="Gainer-Dewar J."/>
            <person name="Goldberg J."/>
            <person name="Griggs A."/>
            <person name="Gujja S."/>
            <person name="Hansen M."/>
            <person name="Howarth C."/>
            <person name="Imamovic A."/>
            <person name="Ireland A."/>
            <person name="Larimer J."/>
            <person name="McCowan C."/>
            <person name="Murphy C."/>
            <person name="Pearson M."/>
            <person name="Poon T.W."/>
            <person name="Priest M."/>
            <person name="Roberts A."/>
            <person name="Saif S."/>
            <person name="Shea T."/>
            <person name="Sisk P."/>
            <person name="Sykes S."/>
            <person name="Wortman J."/>
            <person name="Nusbaum C."/>
            <person name="Birren B."/>
        </authorList>
    </citation>
    <scope>NUCLEOTIDE SEQUENCE [LARGE SCALE GENOMIC DNA]</scope>
    <source>
        <strain evidence="1 2">CBS 110553</strain>
    </source>
</reference>
<name>W9WW78_9EURO</name>
<keyword evidence="2" id="KW-1185">Reference proteome</keyword>
<dbReference type="AlphaFoldDB" id="W9WW78"/>
<dbReference type="SUPFAM" id="SSF53474">
    <property type="entry name" value="alpha/beta-Hydrolases"/>
    <property type="match status" value="1"/>
</dbReference>